<accession>A0A0U1NKL3</accession>
<feature type="domain" description="Endonuclease/exonuclease/phosphatase" evidence="1">
    <location>
        <begin position="38"/>
        <end position="299"/>
    </location>
</feature>
<dbReference type="OrthoDB" id="292013at2"/>
<evidence type="ECO:0000313" key="3">
    <source>
        <dbReference type="Proteomes" id="UP000048949"/>
    </source>
</evidence>
<dbReference type="RefSeq" id="WP_048598462.1">
    <property type="nucleotide sequence ID" value="NZ_CVPC01000005.1"/>
</dbReference>
<dbReference type="AlphaFoldDB" id="A0A0U1NKL3"/>
<organism evidence="2 3">
    <name type="scientific">Nereida ignava</name>
    <dbReference type="NCBI Taxonomy" id="282199"/>
    <lineage>
        <taxon>Bacteria</taxon>
        <taxon>Pseudomonadati</taxon>
        <taxon>Pseudomonadota</taxon>
        <taxon>Alphaproteobacteria</taxon>
        <taxon>Rhodobacterales</taxon>
        <taxon>Roseobacteraceae</taxon>
        <taxon>Nereida</taxon>
    </lineage>
</organism>
<protein>
    <recommendedName>
        <fullName evidence="1">Endonuclease/exonuclease/phosphatase domain-containing protein</fullName>
    </recommendedName>
</protein>
<dbReference type="SUPFAM" id="SSF56219">
    <property type="entry name" value="DNase I-like"/>
    <property type="match status" value="1"/>
</dbReference>
<reference evidence="2 3" key="1">
    <citation type="submission" date="2015-04" db="EMBL/GenBank/DDBJ databases">
        <authorList>
            <person name="Syromyatnikov M.Y."/>
            <person name="Popov V.N."/>
        </authorList>
    </citation>
    <scope>NUCLEOTIDE SEQUENCE [LARGE SCALE GENOMIC DNA]</scope>
    <source>
        <strain evidence="2 3">CECT 5292</strain>
    </source>
</reference>
<proteinExistence type="predicted"/>
<dbReference type="EMBL" id="CVQV01000005">
    <property type="protein sequence ID" value="CRK75043.1"/>
    <property type="molecule type" value="Genomic_DNA"/>
</dbReference>
<dbReference type="GO" id="GO:0003824">
    <property type="term" value="F:catalytic activity"/>
    <property type="evidence" value="ECO:0007669"/>
    <property type="project" value="InterPro"/>
</dbReference>
<evidence type="ECO:0000313" key="2">
    <source>
        <dbReference type="EMBL" id="CRK75043.1"/>
    </source>
</evidence>
<dbReference type="InterPro" id="IPR036691">
    <property type="entry name" value="Endo/exonu/phosph_ase_sf"/>
</dbReference>
<keyword evidence="3" id="KW-1185">Reference proteome</keyword>
<gene>
    <name evidence="2" type="ORF">NIG5292_01084</name>
</gene>
<dbReference type="Pfam" id="PF03372">
    <property type="entry name" value="Exo_endo_phos"/>
    <property type="match status" value="1"/>
</dbReference>
<dbReference type="Proteomes" id="UP000048949">
    <property type="component" value="Unassembled WGS sequence"/>
</dbReference>
<dbReference type="STRING" id="282199.GCA_001049735_01083"/>
<evidence type="ECO:0000259" key="1">
    <source>
        <dbReference type="Pfam" id="PF03372"/>
    </source>
</evidence>
<name>A0A0U1NKL3_9RHOB</name>
<dbReference type="InterPro" id="IPR005135">
    <property type="entry name" value="Endo/exonuclease/phosphatase"/>
</dbReference>
<dbReference type="Gene3D" id="3.60.10.10">
    <property type="entry name" value="Endonuclease/exonuclease/phosphatase"/>
    <property type="match status" value="1"/>
</dbReference>
<sequence>MSQTLRVATYQTELQARGPALLLRDIKRETDEVMARVALIKQANPDVLILQGIDWDYDARALTALNAHLGFDHMFTSLPNAGMATGLDMDGDSKLCQPRDAQGDGRFAGHGGVAVLSKRPIAGPVIDLSDLLWRDLPDADLPTYPDGAPFPSARAQAAQRLSSQVHWIVPFDGFTLATFEATPPIFDGDEDRNGKRNADEIRLWAHLLDGRLDTALAERGAPSGSASMSQPFILAGLFNLDPAQDPLMGQMFARADLQDAAPTGHTAEFRNAYRLRLSYVLASPDITPRSSGVLWPPAGMGRHGLVWADVTLRP</sequence>